<sequence length="269" mass="28731">MHDCRFRIRAALAVALICASSFSCAAEVLDPDGALASFVKRPSLTINDSTQWSTAISTLVGSYITKENGVIMLQGKGIGTTTPALQVDLKDGEVYRALISQKQTVGLDIVAFFKFNRSKEFLNELVITDLISATDPTLKLDSCIANRPAALASSKYWCITAITLSKITTRKYKKTNNTAKGTYTIATAEGTFQTDNNVGGVEKIASISVYGPILNGVLAPVDQPVVIAPAVINKSFTGPKTAAKIDSKLFVPKINELEGAKLIVPGVSR</sequence>
<dbReference type="RefSeq" id="WP_166871039.1">
    <property type="nucleotide sequence ID" value="NZ_WHJH01000003.1"/>
</dbReference>
<evidence type="ECO:0000256" key="1">
    <source>
        <dbReference type="SAM" id="SignalP"/>
    </source>
</evidence>
<dbReference type="EMBL" id="WHJH01000003">
    <property type="protein sequence ID" value="NHZ88359.1"/>
    <property type="molecule type" value="Genomic_DNA"/>
</dbReference>
<dbReference type="Proteomes" id="UP000609726">
    <property type="component" value="Unassembled WGS sequence"/>
</dbReference>
<keyword evidence="1" id="KW-0732">Signal</keyword>
<accession>A0ABX0NNE4</accession>
<proteinExistence type="predicted"/>
<feature type="signal peptide" evidence="1">
    <location>
        <begin position="1"/>
        <end position="25"/>
    </location>
</feature>
<evidence type="ECO:0000313" key="3">
    <source>
        <dbReference type="Proteomes" id="UP000609726"/>
    </source>
</evidence>
<comment type="caution">
    <text evidence="2">The sequence shown here is derived from an EMBL/GenBank/DDBJ whole genome shotgun (WGS) entry which is preliminary data.</text>
</comment>
<dbReference type="PROSITE" id="PS51257">
    <property type="entry name" value="PROKAR_LIPOPROTEIN"/>
    <property type="match status" value="1"/>
</dbReference>
<feature type="chain" id="PRO_5045657138" evidence="1">
    <location>
        <begin position="26"/>
        <end position="269"/>
    </location>
</feature>
<name>A0ABX0NNE4_9BURK</name>
<gene>
    <name evidence="2" type="ORF">F2P45_04860</name>
</gene>
<protein>
    <submittedName>
        <fullName evidence="2">Uncharacterized protein</fullName>
    </submittedName>
</protein>
<reference evidence="2 3" key="1">
    <citation type="submission" date="2019-10" db="EMBL/GenBank/DDBJ databases">
        <title>Taxonomy of Antarctic Massilia spp.: description of Massilia rubra sp. nov., Massilia aquatica sp. nov., Massilia mucilaginosa sp. nov., Massilia frigida sp. nov. isolated from streams, lakes and regoliths.</title>
        <authorList>
            <person name="Holochova P."/>
            <person name="Sedlacek I."/>
            <person name="Kralova S."/>
            <person name="Maslanova I."/>
            <person name="Busse H.-J."/>
            <person name="Stankova E."/>
            <person name="Vrbovska V."/>
            <person name="Kovarovic V."/>
            <person name="Bartak M."/>
            <person name="Svec P."/>
            <person name="Pantucek R."/>
        </authorList>
    </citation>
    <scope>NUCLEOTIDE SEQUENCE [LARGE SCALE GENOMIC DNA]</scope>
    <source>
        <strain evidence="2 3">CCM 8733</strain>
    </source>
</reference>
<evidence type="ECO:0000313" key="2">
    <source>
        <dbReference type="EMBL" id="NHZ88359.1"/>
    </source>
</evidence>
<keyword evidence="3" id="KW-1185">Reference proteome</keyword>
<organism evidence="2 3">
    <name type="scientific">Massilia mucilaginosa</name>
    <dbReference type="NCBI Taxonomy" id="2609282"/>
    <lineage>
        <taxon>Bacteria</taxon>
        <taxon>Pseudomonadati</taxon>
        <taxon>Pseudomonadota</taxon>
        <taxon>Betaproteobacteria</taxon>
        <taxon>Burkholderiales</taxon>
        <taxon>Oxalobacteraceae</taxon>
        <taxon>Telluria group</taxon>
        <taxon>Massilia</taxon>
    </lineage>
</organism>